<dbReference type="Gramene" id="Ma07_t21870.1">
    <property type="protein sequence ID" value="Ma07_p21870.1"/>
    <property type="gene ID" value="Ma07_g21870"/>
</dbReference>
<organism evidence="5 6">
    <name type="scientific">Musa acuminata subsp. malaccensis</name>
    <name type="common">Wild banana</name>
    <name type="synonym">Musa malaccensis</name>
    <dbReference type="NCBI Taxonomy" id="214687"/>
    <lineage>
        <taxon>Eukaryota</taxon>
        <taxon>Viridiplantae</taxon>
        <taxon>Streptophyta</taxon>
        <taxon>Embryophyta</taxon>
        <taxon>Tracheophyta</taxon>
        <taxon>Spermatophyta</taxon>
        <taxon>Magnoliopsida</taxon>
        <taxon>Liliopsida</taxon>
        <taxon>Zingiberales</taxon>
        <taxon>Musaceae</taxon>
        <taxon>Musa</taxon>
    </lineage>
</organism>
<dbReference type="PANTHER" id="PTHR33322:SF8">
    <property type="entry name" value="BAG FAMILY MOLECULAR CHAPERONE REGULATOR 5, MITOCHONDRIAL"/>
    <property type="match status" value="1"/>
</dbReference>
<dbReference type="SMART" id="SM00264">
    <property type="entry name" value="BAG"/>
    <property type="match status" value="1"/>
</dbReference>
<dbReference type="PROSITE" id="PS50096">
    <property type="entry name" value="IQ"/>
    <property type="match status" value="1"/>
</dbReference>
<keyword evidence="1" id="KW-0143">Chaperone</keyword>
<dbReference type="InterPro" id="IPR003103">
    <property type="entry name" value="BAG_domain"/>
</dbReference>
<dbReference type="OrthoDB" id="1907216at2759"/>
<evidence type="ECO:0000313" key="5">
    <source>
        <dbReference type="EnsemblPlants" id="Ma07_p21870.1"/>
    </source>
</evidence>
<dbReference type="PROSITE" id="PS51035">
    <property type="entry name" value="BAG"/>
    <property type="match status" value="1"/>
</dbReference>
<evidence type="ECO:0000313" key="4">
    <source>
        <dbReference type="EMBL" id="CAG1857383.1"/>
    </source>
</evidence>
<dbReference type="FunCoup" id="A0A804JYD1">
    <property type="interactions" value="667"/>
</dbReference>
<evidence type="ECO:0000256" key="2">
    <source>
        <dbReference type="SAM" id="Coils"/>
    </source>
</evidence>
<feature type="coiled-coil region" evidence="2">
    <location>
        <begin position="89"/>
        <end position="116"/>
    </location>
</feature>
<dbReference type="GO" id="GO:0051087">
    <property type="term" value="F:protein-folding chaperone binding"/>
    <property type="evidence" value="ECO:0007669"/>
    <property type="project" value="InterPro"/>
</dbReference>
<dbReference type="EMBL" id="HG996473">
    <property type="protein sequence ID" value="CAG1857383.1"/>
    <property type="molecule type" value="Genomic_DNA"/>
</dbReference>
<evidence type="ECO:0000259" key="3">
    <source>
        <dbReference type="PROSITE" id="PS51035"/>
    </source>
</evidence>
<dbReference type="AlphaFoldDB" id="A0A804JYD1"/>
<dbReference type="Proteomes" id="UP000012960">
    <property type="component" value="Unplaced"/>
</dbReference>
<feature type="domain" description="BAG" evidence="3">
    <location>
        <begin position="95"/>
        <end position="172"/>
    </location>
</feature>
<proteinExistence type="predicted"/>
<keyword evidence="6" id="KW-1185">Reference proteome</keyword>
<protein>
    <submittedName>
        <fullName evidence="4">(wild Malaysian banana) hypothetical protein</fullName>
    </submittedName>
</protein>
<dbReference type="InterPro" id="IPR036533">
    <property type="entry name" value="BAG_dom_sf"/>
</dbReference>
<reference evidence="5" key="2">
    <citation type="submission" date="2021-05" db="UniProtKB">
        <authorList>
            <consortium name="EnsemblPlants"/>
        </authorList>
    </citation>
    <scope>IDENTIFICATION</scope>
    <source>
        <strain evidence="5">subsp. malaccensis</strain>
    </source>
</reference>
<name>A0A804JYD1_MUSAM</name>
<dbReference type="Gene3D" id="1.20.58.120">
    <property type="entry name" value="BAG domain"/>
    <property type="match status" value="1"/>
</dbReference>
<accession>A0A804JYD1</accession>
<dbReference type="EnsemblPlants" id="Ma07_t21870.1">
    <property type="protein sequence ID" value="Ma07_p21870.1"/>
    <property type="gene ID" value="Ma07_g21870"/>
</dbReference>
<sequence>MRSSASSCLSSTAATMDSYPDNTYYYYSSTSFYYDGPNDHTTCPISNTAISFPIDSPDGTPTPIPDRLPASVTAAAAISIQSAYRGHLVQTLVGQIRAVEAEAARMEQRIRRQETVDAVRRDERERLRVSEGLMALLLRLDSVPSVYPAVRELRRAVARRIVALQEVLDAVVAAAPVTAVEGIPASWDEILQVIWVAEDDEVEMGLPETGFNYLEKFLFEV</sequence>
<gene>
    <name evidence="4" type="ORF">GSMUA_32550.1</name>
</gene>
<dbReference type="Pfam" id="PF02179">
    <property type="entry name" value="BAG"/>
    <property type="match status" value="1"/>
</dbReference>
<dbReference type="PANTHER" id="PTHR33322">
    <property type="entry name" value="BAG DOMAIN CONTAINING PROTEIN, EXPRESSED"/>
    <property type="match status" value="1"/>
</dbReference>
<dbReference type="InterPro" id="IPR040400">
    <property type="entry name" value="BAG5/6/7/8"/>
</dbReference>
<dbReference type="SUPFAM" id="SSF63491">
    <property type="entry name" value="BAG domain"/>
    <property type="match status" value="1"/>
</dbReference>
<keyword evidence="2" id="KW-0175">Coiled coil</keyword>
<dbReference type="GO" id="GO:0006457">
    <property type="term" value="P:protein folding"/>
    <property type="evidence" value="ECO:0000318"/>
    <property type="project" value="GO_Central"/>
</dbReference>
<reference evidence="4" key="1">
    <citation type="submission" date="2021-03" db="EMBL/GenBank/DDBJ databases">
        <authorList>
            <consortium name="Genoscope - CEA"/>
            <person name="William W."/>
        </authorList>
    </citation>
    <scope>NUCLEOTIDE SEQUENCE</scope>
    <source>
        <strain evidence="4">Doubled-haploid Pahang</strain>
    </source>
</reference>
<dbReference type="InParanoid" id="A0A804JYD1"/>
<evidence type="ECO:0000256" key="1">
    <source>
        <dbReference type="ARBA" id="ARBA00023186"/>
    </source>
</evidence>
<evidence type="ECO:0000313" key="6">
    <source>
        <dbReference type="Proteomes" id="UP000012960"/>
    </source>
</evidence>